<evidence type="ECO:0000313" key="2">
    <source>
        <dbReference type="Proteomes" id="UP000294902"/>
    </source>
</evidence>
<reference evidence="1 2" key="1">
    <citation type="submission" date="2019-03" db="EMBL/GenBank/DDBJ databases">
        <title>Genomic Encyclopedia of Type Strains, Phase IV (KMG-IV): sequencing the most valuable type-strain genomes for metagenomic binning, comparative biology and taxonomic classification.</title>
        <authorList>
            <person name="Goeker M."/>
        </authorList>
    </citation>
    <scope>NUCLEOTIDE SEQUENCE [LARGE SCALE GENOMIC DNA]</scope>
    <source>
        <strain evidence="1 2">DSM 24629</strain>
    </source>
</reference>
<proteinExistence type="predicted"/>
<dbReference type="EMBL" id="SMAL01000004">
    <property type="protein sequence ID" value="TCT14875.1"/>
    <property type="molecule type" value="Genomic_DNA"/>
</dbReference>
<organism evidence="1 2">
    <name type="scientific">Natranaerovirga pectinivora</name>
    <dbReference type="NCBI Taxonomy" id="682400"/>
    <lineage>
        <taxon>Bacteria</taxon>
        <taxon>Bacillati</taxon>
        <taxon>Bacillota</taxon>
        <taxon>Clostridia</taxon>
        <taxon>Lachnospirales</taxon>
        <taxon>Natranaerovirgaceae</taxon>
        <taxon>Natranaerovirga</taxon>
    </lineage>
</organism>
<gene>
    <name evidence="1" type="ORF">EDC18_10423</name>
</gene>
<sequence length="36" mass="4163">MIYKVSLFTLSKSRNESLLVNAMGILKIRRHTKNSI</sequence>
<dbReference type="AlphaFoldDB" id="A0A4R3MM19"/>
<protein>
    <submittedName>
        <fullName evidence="1">Uncharacterized protein</fullName>
    </submittedName>
</protein>
<keyword evidence="2" id="KW-1185">Reference proteome</keyword>
<comment type="caution">
    <text evidence="1">The sequence shown here is derived from an EMBL/GenBank/DDBJ whole genome shotgun (WGS) entry which is preliminary data.</text>
</comment>
<evidence type="ECO:0000313" key="1">
    <source>
        <dbReference type="EMBL" id="TCT14875.1"/>
    </source>
</evidence>
<accession>A0A4R3MM19</accession>
<dbReference type="Proteomes" id="UP000294902">
    <property type="component" value="Unassembled WGS sequence"/>
</dbReference>
<name>A0A4R3MM19_9FIRM</name>